<dbReference type="Proteomes" id="UP000327439">
    <property type="component" value="Chromosome A10"/>
</dbReference>
<keyword evidence="3" id="KW-0611">Plant defense</keyword>
<dbReference type="InterPro" id="IPR036388">
    <property type="entry name" value="WH-like_DNA-bd_sf"/>
</dbReference>
<dbReference type="SUPFAM" id="SSF52540">
    <property type="entry name" value="P-loop containing nucleoside triphosphate hydrolases"/>
    <property type="match status" value="1"/>
</dbReference>
<feature type="non-terminal residue" evidence="8">
    <location>
        <position position="1127"/>
    </location>
</feature>
<dbReference type="Pfam" id="PF23559">
    <property type="entry name" value="WHD_DRP"/>
    <property type="match status" value="1"/>
</dbReference>
<evidence type="ECO:0000256" key="4">
    <source>
        <dbReference type="ARBA" id="ARBA00022840"/>
    </source>
</evidence>
<evidence type="ECO:0000313" key="8">
    <source>
        <dbReference type="EMBL" id="KAB2063260.1"/>
    </source>
</evidence>
<evidence type="ECO:0000259" key="5">
    <source>
        <dbReference type="Pfam" id="PF00931"/>
    </source>
</evidence>
<dbReference type="InterPro" id="IPR041118">
    <property type="entry name" value="Rx_N"/>
</dbReference>
<dbReference type="Gene3D" id="1.10.8.430">
    <property type="entry name" value="Helical domain of apoptotic protease-activating factors"/>
    <property type="match status" value="1"/>
</dbReference>
<dbReference type="InterPro" id="IPR032675">
    <property type="entry name" value="LRR_dom_sf"/>
</dbReference>
<dbReference type="FunFam" id="1.10.10.10:FF:000322">
    <property type="entry name" value="Probable disease resistance protein At1g63360"/>
    <property type="match status" value="1"/>
</dbReference>
<organism evidence="8 9">
    <name type="scientific">Gossypium barbadense</name>
    <name type="common">Sea Island cotton</name>
    <name type="synonym">Hibiscus barbadensis</name>
    <dbReference type="NCBI Taxonomy" id="3634"/>
    <lineage>
        <taxon>Eukaryota</taxon>
        <taxon>Viridiplantae</taxon>
        <taxon>Streptophyta</taxon>
        <taxon>Embryophyta</taxon>
        <taxon>Tracheophyta</taxon>
        <taxon>Spermatophyta</taxon>
        <taxon>Magnoliopsida</taxon>
        <taxon>eudicotyledons</taxon>
        <taxon>Gunneridae</taxon>
        <taxon>Pentapetalae</taxon>
        <taxon>rosids</taxon>
        <taxon>malvids</taxon>
        <taxon>Malvales</taxon>
        <taxon>Malvaceae</taxon>
        <taxon>Malvoideae</taxon>
        <taxon>Gossypium</taxon>
    </lineage>
</organism>
<dbReference type="Pfam" id="PF00931">
    <property type="entry name" value="NB-ARC"/>
    <property type="match status" value="1"/>
</dbReference>
<dbReference type="PANTHER" id="PTHR36766">
    <property type="entry name" value="PLANT BROAD-SPECTRUM MILDEW RESISTANCE PROTEIN RPW8"/>
    <property type="match status" value="1"/>
</dbReference>
<dbReference type="Gene3D" id="3.40.50.300">
    <property type="entry name" value="P-loop containing nucleotide triphosphate hydrolases"/>
    <property type="match status" value="1"/>
</dbReference>
<feature type="domain" description="Disease resistance protein winged helix" evidence="7">
    <location>
        <begin position="439"/>
        <end position="506"/>
    </location>
</feature>
<keyword evidence="4" id="KW-0067">ATP-binding</keyword>
<dbReference type="PRINTS" id="PR00364">
    <property type="entry name" value="DISEASERSIST"/>
</dbReference>
<dbReference type="Gene3D" id="1.20.5.4130">
    <property type="match status" value="1"/>
</dbReference>
<protein>
    <recommendedName>
        <fullName evidence="10">Disease resistance RPP13-like protein 1</fullName>
    </recommendedName>
</protein>
<keyword evidence="1" id="KW-0677">Repeat</keyword>
<dbReference type="EMBL" id="CM018211">
    <property type="protein sequence ID" value="KAB2063260.1"/>
    <property type="molecule type" value="Genomic_DNA"/>
</dbReference>
<feature type="domain" description="NB-ARC" evidence="5">
    <location>
        <begin position="183"/>
        <end position="353"/>
    </location>
</feature>
<dbReference type="Gene3D" id="3.80.10.10">
    <property type="entry name" value="Ribonuclease Inhibitor"/>
    <property type="match status" value="2"/>
</dbReference>
<dbReference type="Gene3D" id="1.10.10.10">
    <property type="entry name" value="Winged helix-like DNA-binding domain superfamily/Winged helix DNA-binding domain"/>
    <property type="match status" value="1"/>
</dbReference>
<keyword evidence="2" id="KW-0547">Nucleotide-binding</keyword>
<accession>A0A5J5U654</accession>
<evidence type="ECO:0008006" key="10">
    <source>
        <dbReference type="Google" id="ProtNLM"/>
    </source>
</evidence>
<name>A0A5J5U654_GOSBA</name>
<dbReference type="GO" id="GO:0006952">
    <property type="term" value="P:defense response"/>
    <property type="evidence" value="ECO:0007669"/>
    <property type="project" value="UniProtKB-KW"/>
</dbReference>
<evidence type="ECO:0000256" key="1">
    <source>
        <dbReference type="ARBA" id="ARBA00022737"/>
    </source>
</evidence>
<dbReference type="FunFam" id="3.40.50.300:FF:001091">
    <property type="entry name" value="Probable disease resistance protein At1g61300"/>
    <property type="match status" value="1"/>
</dbReference>
<dbReference type="InterPro" id="IPR027417">
    <property type="entry name" value="P-loop_NTPase"/>
</dbReference>
<proteinExistence type="predicted"/>
<evidence type="ECO:0000259" key="6">
    <source>
        <dbReference type="Pfam" id="PF18052"/>
    </source>
</evidence>
<dbReference type="GO" id="GO:0051707">
    <property type="term" value="P:response to other organism"/>
    <property type="evidence" value="ECO:0007669"/>
    <property type="project" value="UniProtKB-ARBA"/>
</dbReference>
<evidence type="ECO:0000259" key="7">
    <source>
        <dbReference type="Pfam" id="PF23559"/>
    </source>
</evidence>
<feature type="domain" description="Disease resistance N-terminal" evidence="6">
    <location>
        <begin position="19"/>
        <end position="108"/>
    </location>
</feature>
<dbReference type="SUPFAM" id="SSF52058">
    <property type="entry name" value="L domain-like"/>
    <property type="match status" value="2"/>
</dbReference>
<dbReference type="GO" id="GO:0005524">
    <property type="term" value="F:ATP binding"/>
    <property type="evidence" value="ECO:0007669"/>
    <property type="project" value="UniProtKB-KW"/>
</dbReference>
<dbReference type="InterPro" id="IPR038005">
    <property type="entry name" value="RX-like_CC"/>
</dbReference>
<dbReference type="InterPro" id="IPR002182">
    <property type="entry name" value="NB-ARC"/>
</dbReference>
<keyword evidence="9" id="KW-1185">Reference proteome</keyword>
<dbReference type="CDD" id="cd14798">
    <property type="entry name" value="RX-CC_like"/>
    <property type="match status" value="1"/>
</dbReference>
<evidence type="ECO:0000313" key="9">
    <source>
        <dbReference type="Proteomes" id="UP000327439"/>
    </source>
</evidence>
<dbReference type="OrthoDB" id="37484at2759"/>
<evidence type="ECO:0000256" key="2">
    <source>
        <dbReference type="ARBA" id="ARBA00022741"/>
    </source>
</evidence>
<dbReference type="PANTHER" id="PTHR36766:SF51">
    <property type="entry name" value="DISEASE RESISTANCE RPP13-LIKE PROTEIN 1"/>
    <property type="match status" value="1"/>
</dbReference>
<reference evidence="9" key="1">
    <citation type="journal article" date="2020" name="Nat. Genet.">
        <title>Genomic diversifications of five Gossypium allopolyploid species and their impact on cotton improvement.</title>
        <authorList>
            <person name="Chen Z.J."/>
            <person name="Sreedasyam A."/>
            <person name="Ando A."/>
            <person name="Song Q."/>
            <person name="De Santiago L.M."/>
            <person name="Hulse-Kemp A.M."/>
            <person name="Ding M."/>
            <person name="Ye W."/>
            <person name="Kirkbride R.C."/>
            <person name="Jenkins J."/>
            <person name="Plott C."/>
            <person name="Lovell J."/>
            <person name="Lin Y.M."/>
            <person name="Vaughn R."/>
            <person name="Liu B."/>
            <person name="Simpson S."/>
            <person name="Scheffler B.E."/>
            <person name="Wen L."/>
            <person name="Saski C.A."/>
            <person name="Grover C.E."/>
            <person name="Hu G."/>
            <person name="Conover J.L."/>
            <person name="Carlson J.W."/>
            <person name="Shu S."/>
            <person name="Boston L.B."/>
            <person name="Williams M."/>
            <person name="Peterson D.G."/>
            <person name="McGee K."/>
            <person name="Jones D.C."/>
            <person name="Wendel J.F."/>
            <person name="Stelly D.M."/>
            <person name="Grimwood J."/>
            <person name="Schmutz J."/>
        </authorList>
    </citation>
    <scope>NUCLEOTIDE SEQUENCE [LARGE SCALE GENOMIC DNA]</scope>
    <source>
        <strain evidence="9">cv. 3-79</strain>
    </source>
</reference>
<dbReference type="GO" id="GO:0043531">
    <property type="term" value="F:ADP binding"/>
    <property type="evidence" value="ECO:0007669"/>
    <property type="project" value="InterPro"/>
</dbReference>
<gene>
    <name evidence="8" type="ORF">ES319_A10G204900v1</name>
</gene>
<dbReference type="Pfam" id="PF18052">
    <property type="entry name" value="Rx_N"/>
    <property type="match status" value="1"/>
</dbReference>
<dbReference type="InterPro" id="IPR042197">
    <property type="entry name" value="Apaf_helical"/>
</dbReference>
<dbReference type="AlphaFoldDB" id="A0A5J5U654"/>
<evidence type="ECO:0000256" key="3">
    <source>
        <dbReference type="ARBA" id="ARBA00022821"/>
    </source>
</evidence>
<sequence length="1127" mass="128005">MAFLEALSAIGEVAISKLIDFSLDKLASSGLLQFATEKKVHDEIHNLEKELKQIGRVLDDTEERQLKEQQVKDWLIDLQNLAFDVEDVLDEFVTEIGRRNLMMERRGSSSKRSRLNIPYSFNDVLFNRDIMSKIRDLTAKLKDLEPQRNKLELRMTDFERPTRLEERPQPTSLKIENHVYGRDKDKQTILDLLLKSDDERNFVIPIVRMAGIGKTTLAQLVYNDASIQHNFHLKAWACVSDDFDVFRITKYILQSITSKPCNDNDPNKVQEKLQRELSGKKFLIVLDDVWNENYHNWTILQAPFKTRTQGSKIIVTTRNHGVSSTMGASHAHSLELLSDDDCLSVFAQHAMGARDFEGHPSLKEVAEKIVRKCNGLPLAAKTLGGLLRTNVDLHAWEDILESEIWKLSKDQSSIVPVLHLSYHHVPLHLKRCFMYCAVIPKDYEFEKEEIILLWRAQGFLQEARDKQCIHDLGHKYFDDLVSRSLFQVSVNNNSRFVMHDLINDLAQSVAGEVCFKIEGSQQISKHARHLSYIAEDFDGIKKFEGIYEAQHLRTFLPLRLSSGFPTYHLTNHVLTNLLPNLRCLRALSLEGYQIIMLPDFVGDLKLLRYLNFSQNRKPFLLKRCYNLEKLPSEMEKLVNLCYLDIAGANKLESMASNFSMLTNLQKLSIFVLGKEKGHKIRELMNLSNLRGELWISKFSCAAECLRLRSIKVELFEIVDCEELWSSRENNWGLLTQSMSPQYLRISNCPQLVSIGTDEEREELMQLKIPSSIVSMRISNCGRLGKLSTTLHSLTLLMTLVLFDCPKLTYLARSNLPSNLKVLEIEDCKKLQCLLLDEGEDVDSNSACVLQKLNIDSCESLKRTNRSELPSTLKELQISECPKLESISQEIQDNSSLESIDIEGCDMLQGLPQGLNKLKHCNSIRIGSCSNLISLAEGGLPTTNLEVLRFSSCRSLQAFPGNMQSLNALKELAIWNCPNVTSILEEGIPTNLTSLSIAGPNIWKAILERDLHTLTCLKSLSISNGCPDAVSFPQDEIEVTLPSSLTHLRISDFPKLESISSNGFRNLTSLQHLSIGFCPNLKTLLGNNMLFSLLELKIVGCPMMGERCKRDNGPEWSKITHIPCVTII</sequence>
<dbReference type="InterPro" id="IPR058922">
    <property type="entry name" value="WHD_DRP"/>
</dbReference>